<dbReference type="EMBL" id="JAEPRJ010000001">
    <property type="protein sequence ID" value="MBK5897258.1"/>
    <property type="molecule type" value="Genomic_DNA"/>
</dbReference>
<gene>
    <name evidence="2" type="ORF">JJN12_05575</name>
</gene>
<evidence type="ECO:0000259" key="1">
    <source>
        <dbReference type="Pfam" id="PF13482"/>
    </source>
</evidence>
<dbReference type="PANTHER" id="PTHR38462:SF1">
    <property type="entry name" value="YPRB RIBONUCLEASE H-LIKE DOMAIN-CONTAINING PROTEIN"/>
    <property type="match status" value="1"/>
</dbReference>
<dbReference type="InterPro" id="IPR036397">
    <property type="entry name" value="RNaseH_sf"/>
</dbReference>
<feature type="domain" description="YprB ribonuclease H-like" evidence="1">
    <location>
        <begin position="24"/>
        <end position="197"/>
    </location>
</feature>
<reference evidence="2 3" key="1">
    <citation type="submission" date="2021-01" db="EMBL/GenBank/DDBJ databases">
        <title>Isolation and description of Catonella massiliensis sp. nov., a novel Catonella species, isolated from a stable periodontitis subject.</title>
        <authorList>
            <person name="Antezack A."/>
            <person name="Boxberger M."/>
            <person name="La Scola B."/>
            <person name="Monnet-Corti V."/>
        </authorList>
    </citation>
    <scope>NUCLEOTIDE SEQUENCE [LARGE SCALE GENOMIC DNA]</scope>
    <source>
        <strain evidence="2 3">Marseille-Q4567</strain>
    </source>
</reference>
<dbReference type="Proteomes" id="UP000604730">
    <property type="component" value="Unassembled WGS sequence"/>
</dbReference>
<evidence type="ECO:0000313" key="3">
    <source>
        <dbReference type="Proteomes" id="UP000604730"/>
    </source>
</evidence>
<accession>A0ABS1IZE5</accession>
<organism evidence="2 3">
    <name type="scientific">Catonella massiliensis</name>
    <dbReference type="NCBI Taxonomy" id="2799636"/>
    <lineage>
        <taxon>Bacteria</taxon>
        <taxon>Bacillati</taxon>
        <taxon>Bacillota</taxon>
        <taxon>Clostridia</taxon>
        <taxon>Lachnospirales</taxon>
        <taxon>Lachnospiraceae</taxon>
        <taxon>Catonella</taxon>
    </lineage>
</organism>
<name>A0ABS1IZE5_9FIRM</name>
<dbReference type="Gene3D" id="3.30.420.10">
    <property type="entry name" value="Ribonuclease H-like superfamily/Ribonuclease H"/>
    <property type="match status" value="1"/>
</dbReference>
<sequence>MIIERKALDNCFNPPIGISSEETVYFDIETTGFSADVTALYLIGCIYFKEGEWQLIQWFAEDNKSEKEALSAFSDFIKDKKYLICYNGTTFDLPYLTKKYEKYSLSFQAYKYKIIDFYRVFSSYRKFLGLSGLKQKEVEAYLGILREDKYSGGELVEWYAKFLKLRFSDSSEKEEIYKTLILHNSDDLAGLARLTKLYNFIKELETLINSGDELEIDCVVNDTTGKIILSTKVDFDILRKDELRGDGFSCCFIDESTANRIDLTLDMYETELKLFYKDYKNYYYLPKEDMVVHKSLASFVDKENKEKATSSNCYTKHKGRFIKLPKATTLPVFKSEYADKTMYTIVNEKLLESKESLSAIFRSFLRYLTNNR</sequence>
<comment type="caution">
    <text evidence="2">The sequence shown here is derived from an EMBL/GenBank/DDBJ whole genome shotgun (WGS) entry which is preliminary data.</text>
</comment>
<evidence type="ECO:0000313" key="2">
    <source>
        <dbReference type="EMBL" id="MBK5897258.1"/>
    </source>
</evidence>
<dbReference type="InterPro" id="IPR038720">
    <property type="entry name" value="YprB_RNase_H-like_dom"/>
</dbReference>
<dbReference type="Pfam" id="PF13482">
    <property type="entry name" value="RNase_H_2"/>
    <property type="match status" value="1"/>
</dbReference>
<proteinExistence type="predicted"/>
<keyword evidence="3" id="KW-1185">Reference proteome</keyword>
<dbReference type="InterPro" id="IPR012337">
    <property type="entry name" value="RNaseH-like_sf"/>
</dbReference>
<dbReference type="SUPFAM" id="SSF53098">
    <property type="entry name" value="Ribonuclease H-like"/>
    <property type="match status" value="1"/>
</dbReference>
<dbReference type="PANTHER" id="PTHR38462">
    <property type="entry name" value="EXONUCLEASE-LIKE PROTEIN"/>
    <property type="match status" value="1"/>
</dbReference>
<protein>
    <submittedName>
        <fullName evidence="2">Ribonuclease H-like domain-containing protein</fullName>
    </submittedName>
</protein>
<dbReference type="RefSeq" id="WP_208428753.1">
    <property type="nucleotide sequence ID" value="NZ_JAEPRJ010000001.1"/>
</dbReference>